<comment type="caution">
    <text evidence="10">The sequence shown here is derived from an EMBL/GenBank/DDBJ whole genome shotgun (WGS) entry which is preliminary data.</text>
</comment>
<dbReference type="Proteomes" id="UP000298021">
    <property type="component" value="Unassembled WGS sequence"/>
</dbReference>
<dbReference type="InterPro" id="IPR013792">
    <property type="entry name" value="RNA3'P_cycl/enolpyr_Trfase_a/b"/>
</dbReference>
<dbReference type="SUPFAM" id="SSF55205">
    <property type="entry name" value="EPT/RTPC-like"/>
    <property type="match status" value="1"/>
</dbReference>
<dbReference type="InterPro" id="IPR036968">
    <property type="entry name" value="Enolpyruvate_Tfrase_sf"/>
</dbReference>
<dbReference type="Gene3D" id="3.65.10.10">
    <property type="entry name" value="Enolpyruvate transferase domain"/>
    <property type="match status" value="2"/>
</dbReference>
<keyword evidence="3 8" id="KW-0963">Cytoplasm</keyword>
<feature type="binding site" evidence="8">
    <location>
        <position position="173"/>
    </location>
    <ligand>
        <name>phosphoenolpyruvate</name>
        <dbReference type="ChEBI" id="CHEBI:58702"/>
    </ligand>
</feature>
<sequence length="436" mass="47392">MKMFDYNTRASKFKFQGEVIVPGDKSIAHRAIAFGALANGVTQISNFSYSDDLTVTAQVFKELGAKIHTELSTKDMIIKGTGHKLQSLDHSLNIDNVGTLESILLGILTTSTNEYTIAGGDYLSKRPLERLVKLLTAMGGSFQPIGEDALPVKTKGSHDLKGITYQQDISSAQIKSGLVFAGIYAKTPTTIIRKLPTRDHTEVLANFFGANVVTTPETITVNPAHTNLKGQSLTIPGDFSSAALYIAGALLSEGSEIHLPKVGLNSTRIGMLNVAKQMGAHITVENCSINSVEPYGDLVIRSQQLHGTKISAKQVQFIIDEIPIIALMASQATGTTVIEGIHDVHLQLSDRIRNMRVELAKLGIVMQVNDDSIVIKGEQKIKVKDDVDSHNDHRIAMMLCIASILTETPFKIKNIESIDISYPNFLSDLKKISVAK</sequence>
<feature type="binding site" evidence="8">
    <location>
        <position position="25"/>
    </location>
    <ligand>
        <name>phosphoenolpyruvate</name>
        <dbReference type="ChEBI" id="CHEBI:58702"/>
    </ligand>
</feature>
<comment type="caution">
    <text evidence="8">Lacks conserved residue(s) required for the propagation of feature annotation.</text>
</comment>
<dbReference type="GO" id="GO:0009423">
    <property type="term" value="P:chorismate biosynthetic process"/>
    <property type="evidence" value="ECO:0007669"/>
    <property type="project" value="UniProtKB-UniRule"/>
</dbReference>
<evidence type="ECO:0000256" key="1">
    <source>
        <dbReference type="ARBA" id="ARBA00004811"/>
    </source>
</evidence>
<evidence type="ECO:0000256" key="4">
    <source>
        <dbReference type="ARBA" id="ARBA00022605"/>
    </source>
</evidence>
<reference evidence="10 11" key="1">
    <citation type="submission" date="2018-10" db="EMBL/GenBank/DDBJ databases">
        <title>Lactobacillus sp. R7 and Lactobacillus sp. R19 isolated from fermented mustard green product of Taiwan.</title>
        <authorList>
            <person name="Lin S.-T."/>
        </authorList>
    </citation>
    <scope>NUCLEOTIDE SEQUENCE [LARGE SCALE GENOMIC DNA]</scope>
    <source>
        <strain evidence="10 11">BCRC 81127</strain>
    </source>
</reference>
<feature type="binding site" evidence="8">
    <location>
        <position position="171"/>
    </location>
    <ligand>
        <name>3-phosphoshikimate</name>
        <dbReference type="ChEBI" id="CHEBI:145989"/>
    </ligand>
</feature>
<gene>
    <name evidence="8 10" type="primary">aroA</name>
    <name evidence="10" type="ORF">EGT49_00450</name>
</gene>
<evidence type="ECO:0000256" key="2">
    <source>
        <dbReference type="ARBA" id="ARBA00009948"/>
    </source>
</evidence>
<dbReference type="InterPro" id="IPR001986">
    <property type="entry name" value="Enolpyruvate_Tfrase_dom"/>
</dbReference>
<evidence type="ECO:0000313" key="10">
    <source>
        <dbReference type="EMBL" id="TGD25382.1"/>
    </source>
</evidence>
<keyword evidence="11" id="KW-1185">Reference proteome</keyword>
<dbReference type="InterPro" id="IPR006264">
    <property type="entry name" value="EPSP_synthase"/>
</dbReference>
<comment type="catalytic activity">
    <reaction evidence="7">
        <text>3-phosphoshikimate + phosphoenolpyruvate = 5-O-(1-carboxyvinyl)-3-phosphoshikimate + phosphate</text>
        <dbReference type="Rhea" id="RHEA:21256"/>
        <dbReference type="ChEBI" id="CHEBI:43474"/>
        <dbReference type="ChEBI" id="CHEBI:57701"/>
        <dbReference type="ChEBI" id="CHEBI:58702"/>
        <dbReference type="ChEBI" id="CHEBI:145989"/>
        <dbReference type="EC" id="2.5.1.19"/>
    </reaction>
    <physiologicalReaction direction="left-to-right" evidence="7">
        <dbReference type="Rhea" id="RHEA:21257"/>
    </physiologicalReaction>
</comment>
<evidence type="ECO:0000256" key="6">
    <source>
        <dbReference type="ARBA" id="ARBA00023141"/>
    </source>
</evidence>
<evidence type="ECO:0000256" key="8">
    <source>
        <dbReference type="HAMAP-Rule" id="MF_00210"/>
    </source>
</evidence>
<comment type="pathway">
    <text evidence="1 8">Metabolic intermediate biosynthesis; chorismate biosynthesis; chorismate from D-erythrose 4-phosphate and phosphoenolpyruvate: step 6/7.</text>
</comment>
<evidence type="ECO:0000256" key="7">
    <source>
        <dbReference type="ARBA" id="ARBA00044633"/>
    </source>
</evidence>
<feature type="binding site" evidence="8">
    <location>
        <position position="347"/>
    </location>
    <ligand>
        <name>3-phosphoshikimate</name>
        <dbReference type="ChEBI" id="CHEBI:145989"/>
    </ligand>
</feature>
<dbReference type="CDD" id="cd01556">
    <property type="entry name" value="EPSP_synthase"/>
    <property type="match status" value="1"/>
</dbReference>
<dbReference type="PIRSF" id="PIRSF000505">
    <property type="entry name" value="EPSPS"/>
    <property type="match status" value="1"/>
</dbReference>
<feature type="domain" description="Enolpyruvate transferase" evidence="9">
    <location>
        <begin position="14"/>
        <end position="429"/>
    </location>
</feature>
<comment type="function">
    <text evidence="8">Catalyzes the transfer of the enolpyruvyl moiety of phosphoenolpyruvate (PEP) to the 5-hydroxyl of shikimate-3-phosphate (S3P) to produce enolpyruvyl shikimate-3-phosphate and inorganic phosphate.</text>
</comment>
<feature type="binding site" evidence="8">
    <location>
        <position position="30"/>
    </location>
    <ligand>
        <name>3-phosphoshikimate</name>
        <dbReference type="ChEBI" id="CHEBI:145989"/>
    </ligand>
</feature>
<feature type="binding site" evidence="8">
    <location>
        <position position="25"/>
    </location>
    <ligand>
        <name>3-phosphoshikimate</name>
        <dbReference type="ChEBI" id="CHEBI:145989"/>
    </ligand>
</feature>
<feature type="binding site" evidence="8">
    <location>
        <position position="98"/>
    </location>
    <ligand>
        <name>phosphoenolpyruvate</name>
        <dbReference type="ChEBI" id="CHEBI:58702"/>
    </ligand>
</feature>
<comment type="similarity">
    <text evidence="2 8">Belongs to the EPSP synthase family.</text>
</comment>
<feature type="binding site" evidence="8">
    <location>
        <position position="126"/>
    </location>
    <ligand>
        <name>phosphoenolpyruvate</name>
        <dbReference type="ChEBI" id="CHEBI:58702"/>
    </ligand>
</feature>
<dbReference type="EC" id="2.5.1.19" evidence="8"/>
<organism evidence="10 11">
    <name type="scientific">Companilactobacillus suantsaicola</name>
    <dbReference type="NCBI Taxonomy" id="2487723"/>
    <lineage>
        <taxon>Bacteria</taxon>
        <taxon>Bacillati</taxon>
        <taxon>Bacillota</taxon>
        <taxon>Bacilli</taxon>
        <taxon>Lactobacillales</taxon>
        <taxon>Lactobacillaceae</taxon>
        <taxon>Companilactobacillus</taxon>
    </lineage>
</organism>
<feature type="binding site" evidence="8">
    <location>
        <position position="320"/>
    </location>
    <ligand>
        <name>3-phosphoshikimate</name>
        <dbReference type="ChEBI" id="CHEBI:145989"/>
    </ligand>
</feature>
<comment type="subcellular location">
    <subcellularLocation>
        <location evidence="8">Cytoplasm</location>
    </subcellularLocation>
</comment>
<feature type="binding site" evidence="8">
    <location>
        <position position="394"/>
    </location>
    <ligand>
        <name>phosphoenolpyruvate</name>
        <dbReference type="ChEBI" id="CHEBI:58702"/>
    </ligand>
</feature>
<dbReference type="Pfam" id="PF00275">
    <property type="entry name" value="EPSP_synthase"/>
    <property type="match status" value="1"/>
</dbReference>
<evidence type="ECO:0000256" key="3">
    <source>
        <dbReference type="ARBA" id="ARBA00022490"/>
    </source>
</evidence>
<evidence type="ECO:0000256" key="5">
    <source>
        <dbReference type="ARBA" id="ARBA00022679"/>
    </source>
</evidence>
<keyword evidence="5 8" id="KW-0808">Transferase</keyword>
<comment type="subunit">
    <text evidence="8">Monomer.</text>
</comment>
<dbReference type="OrthoDB" id="9809920at2"/>
<accession>A0A4Z0JSA9</accession>
<dbReference type="GO" id="GO:0003866">
    <property type="term" value="F:3-phosphoshikimate 1-carboxyvinyltransferase activity"/>
    <property type="evidence" value="ECO:0007669"/>
    <property type="project" value="UniProtKB-UniRule"/>
</dbReference>
<feature type="binding site" evidence="8">
    <location>
        <position position="26"/>
    </location>
    <ligand>
        <name>3-phosphoshikimate</name>
        <dbReference type="ChEBI" id="CHEBI:145989"/>
    </ligand>
</feature>
<feature type="active site" description="Proton acceptor" evidence="8">
    <location>
        <position position="320"/>
    </location>
</feature>
<dbReference type="NCBIfam" id="TIGR01356">
    <property type="entry name" value="aroA"/>
    <property type="match status" value="1"/>
</dbReference>
<dbReference type="GO" id="GO:0008652">
    <property type="term" value="P:amino acid biosynthetic process"/>
    <property type="evidence" value="ECO:0007669"/>
    <property type="project" value="UniProtKB-KW"/>
</dbReference>
<proteinExistence type="inferred from homology"/>
<dbReference type="EMBL" id="RKLY01000001">
    <property type="protein sequence ID" value="TGD25382.1"/>
    <property type="molecule type" value="Genomic_DNA"/>
</dbReference>
<name>A0A4Z0JSA9_9LACO</name>
<feature type="binding site" evidence="8">
    <location>
        <position position="351"/>
    </location>
    <ligand>
        <name>phosphoenolpyruvate</name>
        <dbReference type="ChEBI" id="CHEBI:58702"/>
    </ligand>
</feature>
<dbReference type="PANTHER" id="PTHR21090">
    <property type="entry name" value="AROM/DEHYDROQUINATE SYNTHASE"/>
    <property type="match status" value="1"/>
</dbReference>
<dbReference type="GO" id="GO:0009073">
    <property type="term" value="P:aromatic amino acid family biosynthetic process"/>
    <property type="evidence" value="ECO:0007669"/>
    <property type="project" value="UniProtKB-KW"/>
</dbReference>
<feature type="binding site" evidence="8">
    <location>
        <position position="173"/>
    </location>
    <ligand>
        <name>3-phosphoshikimate</name>
        <dbReference type="ChEBI" id="CHEBI:145989"/>
    </ligand>
</feature>
<dbReference type="HAMAP" id="MF_00210">
    <property type="entry name" value="EPSP_synth"/>
    <property type="match status" value="1"/>
</dbReference>
<evidence type="ECO:0000313" key="11">
    <source>
        <dbReference type="Proteomes" id="UP000298021"/>
    </source>
</evidence>
<keyword evidence="6 8" id="KW-0057">Aromatic amino acid biosynthesis</keyword>
<protein>
    <recommendedName>
        <fullName evidence="8">3-phosphoshikimate 1-carboxyvinyltransferase</fullName>
        <ecNumber evidence="8">2.5.1.19</ecNumber>
    </recommendedName>
    <alternativeName>
        <fullName evidence="8">5-enolpyruvylshikimate-3-phosphate synthase</fullName>
        <shortName evidence="8">EPSP synthase</shortName>
        <shortName evidence="8">EPSPS</shortName>
    </alternativeName>
</protein>
<dbReference type="PANTHER" id="PTHR21090:SF5">
    <property type="entry name" value="PENTAFUNCTIONAL AROM POLYPEPTIDE"/>
    <property type="match status" value="1"/>
</dbReference>
<keyword evidence="4 8" id="KW-0028">Amino-acid biosynthesis</keyword>
<dbReference type="UniPathway" id="UPA00053">
    <property type="reaction ID" value="UER00089"/>
</dbReference>
<evidence type="ECO:0000259" key="9">
    <source>
        <dbReference type="Pfam" id="PF00275"/>
    </source>
</evidence>
<dbReference type="FunFam" id="3.65.10.10:FF:000005">
    <property type="entry name" value="3-phosphoshikimate 1-carboxyvinyltransferase"/>
    <property type="match status" value="1"/>
</dbReference>
<dbReference type="GO" id="GO:0005737">
    <property type="term" value="C:cytoplasm"/>
    <property type="evidence" value="ECO:0007669"/>
    <property type="project" value="UniProtKB-SubCell"/>
</dbReference>
<dbReference type="AlphaFoldDB" id="A0A4Z0JSA9"/>